<organism evidence="1 2">
    <name type="scientific">Corynebacterium genitalium ATCC 33030</name>
    <dbReference type="NCBI Taxonomy" id="585529"/>
    <lineage>
        <taxon>Bacteria</taxon>
        <taxon>Bacillati</taxon>
        <taxon>Actinomycetota</taxon>
        <taxon>Actinomycetes</taxon>
        <taxon>Mycobacteriales</taxon>
        <taxon>Corynebacteriaceae</taxon>
        <taxon>Corynebacterium</taxon>
    </lineage>
</organism>
<dbReference type="OrthoDB" id="4570776at2"/>
<proteinExistence type="predicted"/>
<evidence type="ECO:0008006" key="3">
    <source>
        <dbReference type="Google" id="ProtNLM"/>
    </source>
</evidence>
<dbReference type="InterPro" id="IPR036038">
    <property type="entry name" value="Aminotransferase-like"/>
</dbReference>
<gene>
    <name evidence="1" type="ORF">HMPREF0291_11320</name>
</gene>
<dbReference type="InterPro" id="IPR043132">
    <property type="entry name" value="BCAT-like_C"/>
</dbReference>
<dbReference type="EMBL" id="ACLJ02000003">
    <property type="protein sequence ID" value="EFK53663.1"/>
    <property type="molecule type" value="Genomic_DNA"/>
</dbReference>
<evidence type="ECO:0000313" key="2">
    <source>
        <dbReference type="Proteomes" id="UP000004208"/>
    </source>
</evidence>
<dbReference type="GO" id="GO:0003824">
    <property type="term" value="F:catalytic activity"/>
    <property type="evidence" value="ECO:0007669"/>
    <property type="project" value="InterPro"/>
</dbReference>
<comment type="caution">
    <text evidence="1">The sequence shown here is derived from an EMBL/GenBank/DDBJ whole genome shotgun (WGS) entry which is preliminary data.</text>
</comment>
<sequence length="242" mass="26371">MKSYEWINGTFAPCSPASSRVAGPFDRVDSWRHRDGRANGLTHHLERFGGVPDGFVQAMLPLISAGDLFPRIARCGSRLFLDVRPAPAPRTTTVLTYTPTAPDPRTQPLLKGPDLDALAQYRDSHQLPGTDDTVIVGAEGGMLETTTGALLAWDGDTLVLPSGTWLPSVTSAQIVDRARAIGLSVSSRPLYPDDNMPLWFANSLHGISPVTEIRGQHAKTPPAHPRTVEWQAWWWGNFAKSA</sequence>
<dbReference type="InterPro" id="IPR001544">
    <property type="entry name" value="Aminotrans_IV"/>
</dbReference>
<dbReference type="HOGENOM" id="CLU_064284_0_0_11"/>
<accession>D7WEY2</accession>
<evidence type="ECO:0000313" key="1">
    <source>
        <dbReference type="EMBL" id="EFK53663.1"/>
    </source>
</evidence>
<dbReference type="Proteomes" id="UP000004208">
    <property type="component" value="Unassembled WGS sequence"/>
</dbReference>
<keyword evidence="2" id="KW-1185">Reference proteome</keyword>
<reference evidence="1" key="1">
    <citation type="submission" date="2010-06" db="EMBL/GenBank/DDBJ databases">
        <authorList>
            <person name="Muzny D."/>
            <person name="Qin X."/>
            <person name="Buhay C."/>
            <person name="Dugan-Rocha S."/>
            <person name="Ding Y."/>
            <person name="Chen G."/>
            <person name="Hawes A."/>
            <person name="Holder M."/>
            <person name="Jhangiani S."/>
            <person name="Johnson A."/>
            <person name="Khan Z."/>
            <person name="Li Z."/>
            <person name="Liu W."/>
            <person name="Liu X."/>
            <person name="Perez L."/>
            <person name="Shen H."/>
            <person name="Wang Q."/>
            <person name="Watt J."/>
            <person name="Xi L."/>
            <person name="Xin Y."/>
            <person name="Zhou J."/>
            <person name="Deng J."/>
            <person name="Jiang H."/>
            <person name="Liu Y."/>
            <person name="Qu J."/>
            <person name="Song X.-Z."/>
            <person name="Zhang L."/>
            <person name="Villasana D."/>
            <person name="Johnson A."/>
            <person name="Liu J."/>
            <person name="Liyanage D."/>
            <person name="Lorensuhewa L."/>
            <person name="Robinson T."/>
            <person name="Song A."/>
            <person name="Song B.-B."/>
            <person name="Dinh H."/>
            <person name="Thornton R."/>
            <person name="Coyle M."/>
            <person name="Francisco L."/>
            <person name="Jackson L."/>
            <person name="Javaid M."/>
            <person name="Korchina V."/>
            <person name="Kovar C."/>
            <person name="Mata R."/>
            <person name="Mathew T."/>
            <person name="Ngo R."/>
            <person name="Nguyen L."/>
            <person name="Nguyen N."/>
            <person name="Okwuonu G."/>
            <person name="Ongeri F."/>
            <person name="Pham C."/>
            <person name="Simmons D."/>
            <person name="Wilczek-Boney K."/>
            <person name="Hale W."/>
            <person name="Jakkamsetti A."/>
            <person name="Pham P."/>
            <person name="Ruth R."/>
            <person name="San Lucas F."/>
            <person name="Warren J."/>
            <person name="Zhang J."/>
            <person name="Zhao Z."/>
            <person name="Zhou C."/>
            <person name="Zhu D."/>
            <person name="Lee S."/>
            <person name="Bess C."/>
            <person name="Blankenburg K."/>
            <person name="Forbes L."/>
            <person name="Fu Q."/>
            <person name="Gubbala S."/>
            <person name="Hirani K."/>
            <person name="Jayaseelan J.C."/>
            <person name="Lara F."/>
            <person name="Munidasa M."/>
            <person name="Palculict T."/>
            <person name="Patil S."/>
            <person name="Pu L.-L."/>
            <person name="Saada N."/>
            <person name="Tang L."/>
            <person name="Weissenberger G."/>
            <person name="Zhu Y."/>
            <person name="Hemphill L."/>
            <person name="Shang Y."/>
            <person name="Youmans B."/>
            <person name="Ayvaz T."/>
            <person name="Ross M."/>
            <person name="Santibanez J."/>
            <person name="Aqrawi P."/>
            <person name="Gross S."/>
            <person name="Joshi V."/>
            <person name="Fowler G."/>
            <person name="Nazareth L."/>
            <person name="Reid J."/>
            <person name="Worley K."/>
            <person name="Petrosino J."/>
            <person name="Highlander S."/>
            <person name="Gibbs R."/>
        </authorList>
    </citation>
    <scope>NUCLEOTIDE SEQUENCE [LARGE SCALE GENOMIC DNA]</scope>
    <source>
        <strain evidence="1">ATCC 33030</strain>
    </source>
</reference>
<dbReference type="RefSeq" id="WP_005289649.1">
    <property type="nucleotide sequence ID" value="NZ_CM000961.1"/>
</dbReference>
<dbReference type="AlphaFoldDB" id="D7WEY2"/>
<dbReference type="eggNOG" id="COG0115">
    <property type="taxonomic scope" value="Bacteria"/>
</dbReference>
<dbReference type="Gene3D" id="3.20.10.10">
    <property type="entry name" value="D-amino Acid Aminotransferase, subunit A, domain 2"/>
    <property type="match status" value="1"/>
</dbReference>
<dbReference type="STRING" id="585529.HMPREF0291_11320"/>
<protein>
    <recommendedName>
        <fullName evidence="3">Aminotransferase, class IV</fullName>
    </recommendedName>
</protein>
<dbReference type="Pfam" id="PF01063">
    <property type="entry name" value="Aminotran_4"/>
    <property type="match status" value="1"/>
</dbReference>
<dbReference type="SUPFAM" id="SSF56752">
    <property type="entry name" value="D-aminoacid aminotransferase-like PLP-dependent enzymes"/>
    <property type="match status" value="1"/>
</dbReference>
<name>D7WEY2_9CORY</name>